<keyword evidence="1 3" id="KW-0239">DNA-directed DNA polymerase</keyword>
<dbReference type="Gene3D" id="1.10.8.60">
    <property type="match status" value="1"/>
</dbReference>
<organism evidence="5 6">
    <name type="scientific">Candidatus Campbellbacteria bacterium RIFOXYC2_FULL_35_25</name>
    <dbReference type="NCBI Taxonomy" id="1797582"/>
    <lineage>
        <taxon>Bacteria</taxon>
        <taxon>Candidatus Campbelliibacteriota</taxon>
    </lineage>
</organism>
<comment type="subunit">
    <text evidence="3">DNA polymerase III contains a core (composed of alpha, epsilon and theta chains) that associates with a tau subunit. This core dimerizes to form the POLIII' complex. PolIII' associates with the gamma complex (composed of gamma, delta, delta', psi and chi chains) and with the beta chain to form the complete DNA polymerase III complex.</text>
</comment>
<keyword evidence="3" id="KW-0235">DNA replication</keyword>
<evidence type="ECO:0000313" key="6">
    <source>
        <dbReference type="Proteomes" id="UP000179003"/>
    </source>
</evidence>
<dbReference type="EC" id="2.7.7.7" evidence="3"/>
<dbReference type="GO" id="GO:0006261">
    <property type="term" value="P:DNA-templated DNA replication"/>
    <property type="evidence" value="ECO:0007669"/>
    <property type="project" value="TreeGrafter"/>
</dbReference>
<accession>A0A1F5EJ18</accession>
<evidence type="ECO:0000259" key="4">
    <source>
        <dbReference type="SMART" id="SM00382"/>
    </source>
</evidence>
<comment type="similarity">
    <text evidence="3">Belongs to the DnaX/STICHEL family.</text>
</comment>
<feature type="domain" description="AAA+ ATPase" evidence="4">
    <location>
        <begin position="41"/>
        <end position="166"/>
    </location>
</feature>
<protein>
    <recommendedName>
        <fullName evidence="3">DNA polymerase III subunit gamma/tau</fullName>
        <ecNumber evidence="3">2.7.7.7</ecNumber>
    </recommendedName>
</protein>
<sequence>MNTKKEQTVLYRKYRPQNFKEVLGQDPIIKTLGGAINLGNISHAYLFSGTRGTGKTSIARIFASEIGCSGNDMYEIDAASNRGIDDIRELRDSVNILPFESPYKVYIIDEVHMLTKEAFNALLKTLEEPPSHVIFILATTEIEKLPSTIVSRCQSFSFKKPAQNILKELVLDIAKKEKFKLESASADLIAVLGDGSFRDTLGILQKVISSSEDSKISIDEVEMVTGAPKGGLVNDFISSIDILEADNGLVAINKAVGNNVDMKIFAKLILHKLRAVLLLRFAKDMHKIIQSEFSENDFKFIQGLAEKTDSKISSNTIKEMLETYEQIGKSYLPQLPLELVLIKLVAGSE</sequence>
<dbReference type="CDD" id="cd00009">
    <property type="entry name" value="AAA"/>
    <property type="match status" value="1"/>
</dbReference>
<evidence type="ECO:0000256" key="3">
    <source>
        <dbReference type="RuleBase" id="RU364063"/>
    </source>
</evidence>
<dbReference type="AlphaFoldDB" id="A0A1F5EJ18"/>
<keyword evidence="3" id="KW-0067">ATP-binding</keyword>
<dbReference type="PANTHER" id="PTHR11669:SF0">
    <property type="entry name" value="PROTEIN STICHEL-LIKE 2"/>
    <property type="match status" value="1"/>
</dbReference>
<dbReference type="Gene3D" id="3.40.50.300">
    <property type="entry name" value="P-loop containing nucleotide triphosphate hydrolases"/>
    <property type="match status" value="1"/>
</dbReference>
<dbReference type="Proteomes" id="UP000179003">
    <property type="component" value="Unassembled WGS sequence"/>
</dbReference>
<dbReference type="PANTHER" id="PTHR11669">
    <property type="entry name" value="REPLICATION FACTOR C / DNA POLYMERASE III GAMMA-TAU SUBUNIT"/>
    <property type="match status" value="1"/>
</dbReference>
<proteinExistence type="inferred from homology"/>
<dbReference type="STRING" id="1797582.A2442_02760"/>
<keyword evidence="3" id="KW-0548">Nucleotidyltransferase</keyword>
<dbReference type="InterPro" id="IPR003593">
    <property type="entry name" value="AAA+_ATPase"/>
</dbReference>
<gene>
    <name evidence="3" type="primary">dnaX</name>
    <name evidence="5" type="ORF">A2442_02760</name>
</gene>
<comment type="catalytic activity">
    <reaction evidence="2 3">
        <text>DNA(n) + a 2'-deoxyribonucleoside 5'-triphosphate = DNA(n+1) + diphosphate</text>
        <dbReference type="Rhea" id="RHEA:22508"/>
        <dbReference type="Rhea" id="RHEA-COMP:17339"/>
        <dbReference type="Rhea" id="RHEA-COMP:17340"/>
        <dbReference type="ChEBI" id="CHEBI:33019"/>
        <dbReference type="ChEBI" id="CHEBI:61560"/>
        <dbReference type="ChEBI" id="CHEBI:173112"/>
        <dbReference type="EC" id="2.7.7.7"/>
    </reaction>
</comment>
<dbReference type="GO" id="GO:0005524">
    <property type="term" value="F:ATP binding"/>
    <property type="evidence" value="ECO:0007669"/>
    <property type="project" value="UniProtKB-KW"/>
</dbReference>
<dbReference type="GO" id="GO:0003887">
    <property type="term" value="F:DNA-directed DNA polymerase activity"/>
    <property type="evidence" value="ECO:0007669"/>
    <property type="project" value="UniProtKB-KW"/>
</dbReference>
<keyword evidence="3" id="KW-0547">Nucleotide-binding</keyword>
<comment type="caution">
    <text evidence="5">The sequence shown here is derived from an EMBL/GenBank/DDBJ whole genome shotgun (WGS) entry which is preliminary data.</text>
</comment>
<dbReference type="InterPro" id="IPR050238">
    <property type="entry name" value="DNA_Rep/Repair_Clamp_Loader"/>
</dbReference>
<dbReference type="SUPFAM" id="SSF52540">
    <property type="entry name" value="P-loop containing nucleoside triphosphate hydrolases"/>
    <property type="match status" value="1"/>
</dbReference>
<name>A0A1F5EJ18_9BACT</name>
<dbReference type="GO" id="GO:0009360">
    <property type="term" value="C:DNA polymerase III complex"/>
    <property type="evidence" value="ECO:0007669"/>
    <property type="project" value="InterPro"/>
</dbReference>
<evidence type="ECO:0000256" key="1">
    <source>
        <dbReference type="ARBA" id="ARBA00022932"/>
    </source>
</evidence>
<dbReference type="EMBL" id="MFAE01000005">
    <property type="protein sequence ID" value="OGD67402.1"/>
    <property type="molecule type" value="Genomic_DNA"/>
</dbReference>
<keyword evidence="3" id="KW-0808">Transferase</keyword>
<comment type="function">
    <text evidence="3">DNA polymerase III is a complex, multichain enzyme responsible for most of the replicative synthesis in bacteria. This DNA polymerase also exhibits 3' to 5' exonuclease activity.</text>
</comment>
<evidence type="ECO:0000256" key="2">
    <source>
        <dbReference type="ARBA" id="ARBA00049244"/>
    </source>
</evidence>
<dbReference type="InterPro" id="IPR027417">
    <property type="entry name" value="P-loop_NTPase"/>
</dbReference>
<reference evidence="5 6" key="1">
    <citation type="journal article" date="2016" name="Nat. Commun.">
        <title>Thousands of microbial genomes shed light on interconnected biogeochemical processes in an aquifer system.</title>
        <authorList>
            <person name="Anantharaman K."/>
            <person name="Brown C.T."/>
            <person name="Hug L.A."/>
            <person name="Sharon I."/>
            <person name="Castelle C.J."/>
            <person name="Probst A.J."/>
            <person name="Thomas B.C."/>
            <person name="Singh A."/>
            <person name="Wilkins M.J."/>
            <person name="Karaoz U."/>
            <person name="Brodie E.L."/>
            <person name="Williams K.H."/>
            <person name="Hubbard S.S."/>
            <person name="Banfield J.F."/>
        </authorList>
    </citation>
    <scope>NUCLEOTIDE SEQUENCE [LARGE SCALE GENOMIC DNA]</scope>
</reference>
<dbReference type="NCBIfam" id="TIGR02397">
    <property type="entry name" value="dnaX_nterm"/>
    <property type="match status" value="1"/>
</dbReference>
<dbReference type="InterPro" id="IPR012763">
    <property type="entry name" value="DNA_pol_III_sug/sutau_N"/>
</dbReference>
<evidence type="ECO:0000313" key="5">
    <source>
        <dbReference type="EMBL" id="OGD67402.1"/>
    </source>
</evidence>
<dbReference type="Pfam" id="PF13177">
    <property type="entry name" value="DNA_pol3_delta2"/>
    <property type="match status" value="1"/>
</dbReference>
<dbReference type="SMART" id="SM00382">
    <property type="entry name" value="AAA"/>
    <property type="match status" value="1"/>
</dbReference>